<gene>
    <name evidence="1" type="ORF">CRP01_29040</name>
</gene>
<dbReference type="SUPFAM" id="SSF50939">
    <property type="entry name" value="Sialidases"/>
    <property type="match status" value="2"/>
</dbReference>
<dbReference type="SUPFAM" id="SSF110296">
    <property type="entry name" value="Oligoxyloglucan reducing end-specific cellobiohydrolase"/>
    <property type="match status" value="1"/>
</dbReference>
<comment type="caution">
    <text evidence="1">The sequence shown here is derived from an EMBL/GenBank/DDBJ whole genome shotgun (WGS) entry which is preliminary data.</text>
</comment>
<dbReference type="Proteomes" id="UP000223913">
    <property type="component" value="Unassembled WGS sequence"/>
</dbReference>
<dbReference type="EMBL" id="PDUD01000034">
    <property type="protein sequence ID" value="PHN03127.1"/>
    <property type="molecule type" value="Genomic_DNA"/>
</dbReference>
<name>A0A2D0N3W3_FLAN2</name>
<dbReference type="GO" id="GO:0010411">
    <property type="term" value="P:xyloglucan metabolic process"/>
    <property type="evidence" value="ECO:0007669"/>
    <property type="project" value="TreeGrafter"/>
</dbReference>
<accession>A0A2D0N3W3</accession>
<proteinExistence type="predicted"/>
<dbReference type="CDD" id="cd15482">
    <property type="entry name" value="Sialidase_non-viral"/>
    <property type="match status" value="1"/>
</dbReference>
<reference evidence="1 2" key="1">
    <citation type="submission" date="2017-10" db="EMBL/GenBank/DDBJ databases">
        <title>The draft genome sequence of Lewinella nigricans NBRC 102662.</title>
        <authorList>
            <person name="Wang K."/>
        </authorList>
    </citation>
    <scope>NUCLEOTIDE SEQUENCE [LARGE SCALE GENOMIC DNA]</scope>
    <source>
        <strain evidence="1 2">NBRC 102662</strain>
    </source>
</reference>
<dbReference type="InterPro" id="IPR015943">
    <property type="entry name" value="WD40/YVTN_repeat-like_dom_sf"/>
</dbReference>
<dbReference type="InterPro" id="IPR052025">
    <property type="entry name" value="Xyloglucanase_GH74"/>
</dbReference>
<evidence type="ECO:0000313" key="1">
    <source>
        <dbReference type="EMBL" id="PHN03127.1"/>
    </source>
</evidence>
<keyword evidence="2" id="KW-1185">Reference proteome</keyword>
<dbReference type="GO" id="GO:0016787">
    <property type="term" value="F:hydrolase activity"/>
    <property type="evidence" value="ECO:0007669"/>
    <property type="project" value="UniProtKB-KW"/>
</dbReference>
<sequence>MAVLAIICTPLYSFSQAIPSEWLETLEYRFAGPFRGGRATAATGVPGQPFVFYAGYTGGGVWKTDDAGNSWTNISDSGIECGSIGSIAVSHRAPETILVGTGSDSPRGNVSPGVGMYKTIDGGENWKKVGMEKCGQIGDIVYDPHDPNVVYAAALGNIFGPNKERGVYKSTDGGDSWEQVFFLNDTTGAVDLAIHPENSAIIYAGMWRAERKPWTLIDGGETGGLYRSVDAGKNWERITNGLPEGLIGKIGVDISPVNPKRIWVIQQTAAEEAGGVYRSDDGGASFKRINRDHKLRQRGWYYSRIFADPQNENTVYVTNTGFYKSIDGGKTFDTRFGVPHGDCHAVWINPDNPDIFINTNDGGATITLNGGRTWTTQNNQPTAEFYRLTVDNQFPYRLYAGQQDNTTISIPSRVSGGLDAKQHWYEVGGGESADVAVHPTDPDIVYATTYSGIITRINRKTDEYRDVGAYPHYTEGTEQRKLKYRWQWNFPIRVSRHDPTVIYHTSNYVHRSTDEGQNWQLISPDLTNKLDKYHGIPGGPIQHDATGVEVYSTIFSFEEDPHDARTLWVGSDDGRIQLTRNGGKDWQDITPKNMPAEGTVNAICPSAHQAGKAYAVVYRYRDNDFKPYIFKTENYGKNWEKITNGIPDGHFVRAIDEDEEMTGLLFAGTEFGIYYSMDDGANWQTLQRNLPYTPITDLEVHRGDLVISTQGRGFWIMDDISLLRELKRESKSASVQLFPLADTYRTNLGWSEGGYSPYRANIRFYLEEVDSSEKVELSILDARGEEIQSWWTGAEEKEEQLEVEAGINQVEWDQSYPRPELVPDLMMMDMRYPGEGPQAAPGKYTVRLRVGEKEFTQDFNILKDPRWEVSDRDLLANFKLAFDVAALLTESQRRLQNLRAIREQIGQTNKNLTSRDEFPQLREAGKKLSDRALELEDMIYQRQIETSQDEINYPRKFTNHLIRLYRVVISQNDQPSAGELERWTDLQREYQPFDEAYQKLIREELPAYQAAIEEEDIPYILLPKK</sequence>
<dbReference type="PANTHER" id="PTHR43739:SF5">
    <property type="entry name" value="EXO-ALPHA-SIALIDASE"/>
    <property type="match status" value="1"/>
</dbReference>
<dbReference type="AlphaFoldDB" id="A0A2D0N3W3"/>
<dbReference type="Gene3D" id="2.130.10.10">
    <property type="entry name" value="YVTN repeat-like/Quinoprotein amine dehydrogenase"/>
    <property type="match status" value="4"/>
</dbReference>
<dbReference type="PANTHER" id="PTHR43739">
    <property type="entry name" value="XYLOGLUCANASE (EUROFUNG)"/>
    <property type="match status" value="1"/>
</dbReference>
<dbReference type="InterPro" id="IPR036278">
    <property type="entry name" value="Sialidase_sf"/>
</dbReference>
<keyword evidence="1" id="KW-0378">Hydrolase</keyword>
<protein>
    <submittedName>
        <fullName evidence="1">Glycosyl hydrolase</fullName>
    </submittedName>
</protein>
<evidence type="ECO:0000313" key="2">
    <source>
        <dbReference type="Proteomes" id="UP000223913"/>
    </source>
</evidence>
<organism evidence="1 2">
    <name type="scientific">Flavilitoribacter nigricans (strain ATCC 23147 / DSM 23189 / NBRC 102662 / NCIMB 1420 / SS-2)</name>
    <name type="common">Lewinella nigricans</name>
    <dbReference type="NCBI Taxonomy" id="1122177"/>
    <lineage>
        <taxon>Bacteria</taxon>
        <taxon>Pseudomonadati</taxon>
        <taxon>Bacteroidota</taxon>
        <taxon>Saprospiria</taxon>
        <taxon>Saprospirales</taxon>
        <taxon>Lewinellaceae</taxon>
        <taxon>Flavilitoribacter</taxon>
    </lineage>
</organism>